<dbReference type="Proteomes" id="UP000266895">
    <property type="component" value="Chromosome"/>
</dbReference>
<dbReference type="AlphaFoldDB" id="A0A3S4V305"/>
<accession>A0A3S4V305</accession>
<dbReference type="RefSeq" id="WP_232009805.1">
    <property type="nucleotide sequence ID" value="NZ_LR134350.1"/>
</dbReference>
<gene>
    <name evidence="1" type="ORF">NCTC11636_00121</name>
</gene>
<keyword evidence="2" id="KW-1185">Reference proteome</keyword>
<dbReference type="EMBL" id="LR134350">
    <property type="protein sequence ID" value="VEG25606.1"/>
    <property type="molecule type" value="Genomic_DNA"/>
</dbReference>
<sequence>MSSAPEGPYVRVAVEGRSDTGMVAALLAHVGLTLASCLVRDGASNLDQLIPNLAQTTRHDPWIVFRDSDNRCPVELREELIGSRAHGNGFELRIACSMTEAWLLADRDGFATFFKVPVKKLPQAPDSLPHAKKELLRLCQTCRSPRLRADVVRADGGPGPLYPLRVNEFARERWDVSRAQDNSPSLARAVERLRAMREELSST</sequence>
<reference evidence="1 2" key="1">
    <citation type="submission" date="2018-12" db="EMBL/GenBank/DDBJ databases">
        <authorList>
            <consortium name="Pathogen Informatics"/>
        </authorList>
    </citation>
    <scope>NUCLEOTIDE SEQUENCE [LARGE SCALE GENOMIC DNA]</scope>
    <source>
        <strain evidence="1 2">NCTC11636</strain>
    </source>
</reference>
<evidence type="ECO:0008006" key="3">
    <source>
        <dbReference type="Google" id="ProtNLM"/>
    </source>
</evidence>
<proteinExistence type="predicted"/>
<name>A0A3S4V305_9ACTO</name>
<evidence type="ECO:0000313" key="1">
    <source>
        <dbReference type="EMBL" id="VEG25606.1"/>
    </source>
</evidence>
<protein>
    <recommendedName>
        <fullName evidence="3">DUF4276 family protein</fullName>
    </recommendedName>
</protein>
<organism evidence="1 2">
    <name type="scientific">Actinomyces howellii</name>
    <dbReference type="NCBI Taxonomy" id="52771"/>
    <lineage>
        <taxon>Bacteria</taxon>
        <taxon>Bacillati</taxon>
        <taxon>Actinomycetota</taxon>
        <taxon>Actinomycetes</taxon>
        <taxon>Actinomycetales</taxon>
        <taxon>Actinomycetaceae</taxon>
        <taxon>Actinomyces</taxon>
    </lineage>
</organism>
<evidence type="ECO:0000313" key="2">
    <source>
        <dbReference type="Proteomes" id="UP000266895"/>
    </source>
</evidence>
<dbReference type="KEGG" id="ahw:NCTC11636_00121"/>